<comment type="similarity">
    <text evidence="1 8">Belongs to the TRAFAC class OBG-HflX-like GTPase superfamily. OBG GTPase family.</text>
</comment>
<dbReference type="Proteomes" id="UP001138768">
    <property type="component" value="Unassembled WGS sequence"/>
</dbReference>
<dbReference type="GO" id="GO:0043022">
    <property type="term" value="F:ribosome binding"/>
    <property type="evidence" value="ECO:0007669"/>
    <property type="project" value="UniProtKB-ARBA"/>
</dbReference>
<feature type="binding site" evidence="8">
    <location>
        <position position="193"/>
    </location>
    <ligand>
        <name>Mg(2+)</name>
        <dbReference type="ChEBI" id="CHEBI:18420"/>
    </ligand>
</feature>
<dbReference type="PROSITE" id="PS51883">
    <property type="entry name" value="OBG"/>
    <property type="match status" value="1"/>
</dbReference>
<comment type="cofactor">
    <cofactor evidence="8">
        <name>Mg(2+)</name>
        <dbReference type="ChEBI" id="CHEBI:18420"/>
    </cofactor>
</comment>
<organism evidence="12 13">
    <name type="scientific">Lamprobacter modestohalophilus</name>
    <dbReference type="NCBI Taxonomy" id="1064514"/>
    <lineage>
        <taxon>Bacteria</taxon>
        <taxon>Pseudomonadati</taxon>
        <taxon>Pseudomonadota</taxon>
        <taxon>Gammaproteobacteria</taxon>
        <taxon>Chromatiales</taxon>
        <taxon>Chromatiaceae</taxon>
        <taxon>Lamprobacter</taxon>
    </lineage>
</organism>
<dbReference type="PROSITE" id="PS51710">
    <property type="entry name" value="G_OBG"/>
    <property type="match status" value="1"/>
</dbReference>
<feature type="compositionally biased region" description="Low complexity" evidence="9">
    <location>
        <begin position="365"/>
        <end position="379"/>
    </location>
</feature>
<evidence type="ECO:0000259" key="11">
    <source>
        <dbReference type="PROSITE" id="PS51883"/>
    </source>
</evidence>
<dbReference type="SUPFAM" id="SSF52540">
    <property type="entry name" value="P-loop containing nucleoside triphosphate hydrolases"/>
    <property type="match status" value="1"/>
</dbReference>
<dbReference type="HAMAP" id="MF_01454">
    <property type="entry name" value="GTPase_Obg"/>
    <property type="match status" value="1"/>
</dbReference>
<feature type="region of interest" description="Disordered" evidence="9">
    <location>
        <begin position="63"/>
        <end position="85"/>
    </location>
</feature>
<protein>
    <recommendedName>
        <fullName evidence="8">GTPase Obg</fullName>
        <ecNumber evidence="8">3.6.5.-</ecNumber>
    </recommendedName>
    <alternativeName>
        <fullName evidence="8">GTP-binding protein Obg</fullName>
    </alternativeName>
</protein>
<feature type="binding site" evidence="8">
    <location>
        <begin position="284"/>
        <end position="287"/>
    </location>
    <ligand>
        <name>GTP</name>
        <dbReference type="ChEBI" id="CHEBI:37565"/>
    </ligand>
</feature>
<evidence type="ECO:0000256" key="7">
    <source>
        <dbReference type="ARBA" id="ARBA00023134"/>
    </source>
</evidence>
<keyword evidence="13" id="KW-1185">Reference proteome</keyword>
<dbReference type="NCBIfam" id="NF008956">
    <property type="entry name" value="PRK12299.1"/>
    <property type="match status" value="1"/>
</dbReference>
<feature type="binding site" evidence="8">
    <location>
        <position position="173"/>
    </location>
    <ligand>
        <name>Mg(2+)</name>
        <dbReference type="ChEBI" id="CHEBI:18420"/>
    </ligand>
</feature>
<dbReference type="NCBIfam" id="TIGR02729">
    <property type="entry name" value="Obg_CgtA"/>
    <property type="match status" value="1"/>
</dbReference>
<dbReference type="InterPro" id="IPR036726">
    <property type="entry name" value="GTP1_OBG_dom_sf"/>
</dbReference>
<keyword evidence="7 8" id="KW-0342">GTP-binding</keyword>
<comment type="function">
    <text evidence="8">An essential GTPase which binds GTP, GDP and possibly (p)ppGpp with moderate affinity, with high nucleotide exchange rates and a fairly low GTP hydrolysis rate. Plays a role in control of the cell cycle, stress response, ribosome biogenesis and in those bacteria that undergo differentiation, in morphogenesis control.</text>
</comment>
<dbReference type="NCBIfam" id="NF008955">
    <property type="entry name" value="PRK12297.1"/>
    <property type="match status" value="1"/>
</dbReference>
<feature type="domain" description="Obg" evidence="11">
    <location>
        <begin position="1"/>
        <end position="159"/>
    </location>
</feature>
<comment type="caution">
    <text evidence="12">The sequence shown here is derived from an EMBL/GenBank/DDBJ whole genome shotgun (WGS) entry which is preliminary data.</text>
</comment>
<dbReference type="GO" id="GO:0003924">
    <property type="term" value="F:GTPase activity"/>
    <property type="evidence" value="ECO:0007669"/>
    <property type="project" value="UniProtKB-UniRule"/>
</dbReference>
<evidence type="ECO:0000256" key="4">
    <source>
        <dbReference type="ARBA" id="ARBA00022741"/>
    </source>
</evidence>
<dbReference type="Pfam" id="PF01926">
    <property type="entry name" value="MMR_HSR1"/>
    <property type="match status" value="1"/>
</dbReference>
<evidence type="ECO:0000313" key="12">
    <source>
        <dbReference type="EMBL" id="MBK1618148.1"/>
    </source>
</evidence>
<dbReference type="InterPro" id="IPR027417">
    <property type="entry name" value="P-loop_NTPase"/>
</dbReference>
<evidence type="ECO:0000256" key="1">
    <source>
        <dbReference type="ARBA" id="ARBA00007699"/>
    </source>
</evidence>
<dbReference type="GO" id="GO:0005525">
    <property type="term" value="F:GTP binding"/>
    <property type="evidence" value="ECO:0007669"/>
    <property type="project" value="UniProtKB-UniRule"/>
</dbReference>
<keyword evidence="6 8" id="KW-0460">Magnesium</keyword>
<feature type="binding site" evidence="8">
    <location>
        <begin position="191"/>
        <end position="195"/>
    </location>
    <ligand>
        <name>GTP</name>
        <dbReference type="ChEBI" id="CHEBI:37565"/>
    </ligand>
</feature>
<evidence type="ECO:0000256" key="5">
    <source>
        <dbReference type="ARBA" id="ARBA00022801"/>
    </source>
</evidence>
<dbReference type="SUPFAM" id="SSF82051">
    <property type="entry name" value="Obg GTP-binding protein N-terminal domain"/>
    <property type="match status" value="1"/>
</dbReference>
<feature type="binding site" evidence="8">
    <location>
        <begin position="213"/>
        <end position="216"/>
    </location>
    <ligand>
        <name>GTP</name>
        <dbReference type="ChEBI" id="CHEBI:37565"/>
    </ligand>
</feature>
<feature type="region of interest" description="Disordered" evidence="9">
    <location>
        <begin position="127"/>
        <end position="148"/>
    </location>
</feature>
<keyword evidence="5 8" id="KW-0378">Hydrolase</keyword>
<keyword evidence="2 8" id="KW-0963">Cytoplasm</keyword>
<feature type="binding site" evidence="8">
    <location>
        <begin position="166"/>
        <end position="173"/>
    </location>
    <ligand>
        <name>GTP</name>
        <dbReference type="ChEBI" id="CHEBI:37565"/>
    </ligand>
</feature>
<dbReference type="Gene3D" id="3.40.50.300">
    <property type="entry name" value="P-loop containing nucleotide triphosphate hydrolases"/>
    <property type="match status" value="1"/>
</dbReference>
<dbReference type="GO" id="GO:0042254">
    <property type="term" value="P:ribosome biogenesis"/>
    <property type="evidence" value="ECO:0007669"/>
    <property type="project" value="UniProtKB-UniRule"/>
</dbReference>
<dbReference type="Gene3D" id="2.70.210.12">
    <property type="entry name" value="GTP1/OBG domain"/>
    <property type="match status" value="1"/>
</dbReference>
<evidence type="ECO:0000256" key="8">
    <source>
        <dbReference type="HAMAP-Rule" id="MF_01454"/>
    </source>
</evidence>
<dbReference type="EMBL" id="NRRY01000007">
    <property type="protein sequence ID" value="MBK1618148.1"/>
    <property type="molecule type" value="Genomic_DNA"/>
</dbReference>
<evidence type="ECO:0000313" key="13">
    <source>
        <dbReference type="Proteomes" id="UP001138768"/>
    </source>
</evidence>
<dbReference type="InterPro" id="IPR045086">
    <property type="entry name" value="OBG_GTPase"/>
</dbReference>
<dbReference type="PRINTS" id="PR00326">
    <property type="entry name" value="GTP1OBG"/>
</dbReference>
<evidence type="ECO:0000256" key="6">
    <source>
        <dbReference type="ARBA" id="ARBA00022842"/>
    </source>
</evidence>
<feature type="binding site" evidence="8">
    <location>
        <begin position="315"/>
        <end position="317"/>
    </location>
    <ligand>
        <name>GTP</name>
        <dbReference type="ChEBI" id="CHEBI:37565"/>
    </ligand>
</feature>
<feature type="region of interest" description="Disordered" evidence="9">
    <location>
        <begin position="338"/>
        <end position="379"/>
    </location>
</feature>
<keyword evidence="4 8" id="KW-0547">Nucleotide-binding</keyword>
<comment type="subunit">
    <text evidence="8">Monomer.</text>
</comment>
<dbReference type="AlphaFoldDB" id="A0A9X1B365"/>
<dbReference type="RefSeq" id="WP_200240944.1">
    <property type="nucleotide sequence ID" value="NZ_NRRY01000007.1"/>
</dbReference>
<dbReference type="InterPro" id="IPR031167">
    <property type="entry name" value="G_OBG"/>
</dbReference>
<dbReference type="EC" id="3.6.5.-" evidence="8"/>
<dbReference type="InterPro" id="IPR006169">
    <property type="entry name" value="GTP1_OBG_dom"/>
</dbReference>
<dbReference type="GO" id="GO:0005737">
    <property type="term" value="C:cytoplasm"/>
    <property type="evidence" value="ECO:0007669"/>
    <property type="project" value="UniProtKB-SubCell"/>
</dbReference>
<dbReference type="CDD" id="cd01898">
    <property type="entry name" value="Obg"/>
    <property type="match status" value="1"/>
</dbReference>
<sequence>MKFVDEAQIRVEAGDGGNGCVSFRRERFIPKGGPDGGDGGNGGSIYLVGDPGLNTLVDFRHSRRHRAERGRNGMGQNRTGRGGEDKLIQVPLGTRVLDAETDELIGEVLTADQQLLVAQGGFHGIGNARYKSSTNRAPRQSKPGTPGERRSLKLELILLADVGLVGLPNAGKSSLIRQVSSARPRVADYPFTTLYPNLGVVSLGPRQSFVIADIPGLIAGAADGAGLGTRFLKHLSRTRLLLHLVDIAPFEGSPAPLEQARIIMHELSAHGEELATKERWLVLNKADLLEPELATKVQHRLIDDLNWTGPVFIISAVTGTGTDALVGAVMQRLNALQHPFEPPPEAESASQTQLSSSEASDDTNTETSTNEQSTWHPLD</sequence>
<comment type="subcellular location">
    <subcellularLocation>
        <location evidence="8">Cytoplasm</location>
    </subcellularLocation>
</comment>
<evidence type="ECO:0000259" key="10">
    <source>
        <dbReference type="PROSITE" id="PS51710"/>
    </source>
</evidence>
<dbReference type="Pfam" id="PF01018">
    <property type="entry name" value="GTP1_OBG"/>
    <property type="match status" value="1"/>
</dbReference>
<reference evidence="12 13" key="1">
    <citation type="journal article" date="2020" name="Microorganisms">
        <title>Osmotic Adaptation and Compatible Solute Biosynthesis of Phototrophic Bacteria as Revealed from Genome Analyses.</title>
        <authorList>
            <person name="Imhoff J.F."/>
            <person name="Rahn T."/>
            <person name="Kunzel S."/>
            <person name="Keller A."/>
            <person name="Neulinger S.C."/>
        </authorList>
    </citation>
    <scope>NUCLEOTIDE SEQUENCE [LARGE SCALE GENOMIC DNA]</scope>
    <source>
        <strain evidence="12 13">DSM 25653</strain>
    </source>
</reference>
<dbReference type="InterPro" id="IPR014100">
    <property type="entry name" value="GTP-bd_Obg/CgtA"/>
</dbReference>
<dbReference type="FunFam" id="2.70.210.12:FF:000001">
    <property type="entry name" value="GTPase Obg"/>
    <property type="match status" value="1"/>
</dbReference>
<feature type="domain" description="OBG-type G" evidence="10">
    <location>
        <begin position="160"/>
        <end position="334"/>
    </location>
</feature>
<evidence type="ECO:0000256" key="9">
    <source>
        <dbReference type="SAM" id="MobiDB-lite"/>
    </source>
</evidence>
<name>A0A9X1B365_9GAMM</name>
<keyword evidence="3 8" id="KW-0479">Metal-binding</keyword>
<proteinExistence type="inferred from homology"/>
<evidence type="ECO:0000256" key="2">
    <source>
        <dbReference type="ARBA" id="ARBA00022490"/>
    </source>
</evidence>
<dbReference type="PANTHER" id="PTHR11702">
    <property type="entry name" value="DEVELOPMENTALLY REGULATED GTP-BINDING PROTEIN-RELATED"/>
    <property type="match status" value="1"/>
</dbReference>
<dbReference type="GO" id="GO:0000287">
    <property type="term" value="F:magnesium ion binding"/>
    <property type="evidence" value="ECO:0007669"/>
    <property type="project" value="InterPro"/>
</dbReference>
<feature type="compositionally biased region" description="Low complexity" evidence="9">
    <location>
        <begin position="346"/>
        <end position="358"/>
    </location>
</feature>
<dbReference type="PIRSF" id="PIRSF002401">
    <property type="entry name" value="GTP_bd_Obg/CgtA"/>
    <property type="match status" value="1"/>
</dbReference>
<dbReference type="InterPro" id="IPR006073">
    <property type="entry name" value="GTP-bd"/>
</dbReference>
<gene>
    <name evidence="12" type="primary">obgE</name>
    <name evidence="12" type="synonym">cgtA</name>
    <name evidence="8 12" type="synonym">obg</name>
    <name evidence="12" type="synonym">yhbZ</name>
    <name evidence="12" type="ORF">CKO42_06750</name>
</gene>
<accession>A0A9X1B365</accession>
<dbReference type="PANTHER" id="PTHR11702:SF31">
    <property type="entry name" value="MITOCHONDRIAL RIBOSOME-ASSOCIATED GTPASE 2"/>
    <property type="match status" value="1"/>
</dbReference>
<evidence type="ECO:0000256" key="3">
    <source>
        <dbReference type="ARBA" id="ARBA00022723"/>
    </source>
</evidence>